<feature type="transmembrane region" description="Helical" evidence="16">
    <location>
        <begin position="44"/>
        <end position="61"/>
    </location>
</feature>
<feature type="transmembrane region" description="Helical" evidence="16">
    <location>
        <begin position="493"/>
        <end position="512"/>
    </location>
</feature>
<keyword evidence="10 16" id="KW-1133">Transmembrane helix</keyword>
<evidence type="ECO:0000259" key="19">
    <source>
        <dbReference type="Pfam" id="PF06455"/>
    </source>
</evidence>
<feature type="transmembrane region" description="Helical" evidence="16">
    <location>
        <begin position="177"/>
        <end position="196"/>
    </location>
</feature>
<feature type="transmembrane region" description="Helical" evidence="16">
    <location>
        <begin position="145"/>
        <end position="165"/>
    </location>
</feature>
<comment type="catalytic activity">
    <reaction evidence="15 16">
        <text>a ubiquinone + NADH + 5 H(+)(in) = a ubiquinol + NAD(+) + 4 H(+)(out)</text>
        <dbReference type="Rhea" id="RHEA:29091"/>
        <dbReference type="Rhea" id="RHEA-COMP:9565"/>
        <dbReference type="Rhea" id="RHEA-COMP:9566"/>
        <dbReference type="ChEBI" id="CHEBI:15378"/>
        <dbReference type="ChEBI" id="CHEBI:16389"/>
        <dbReference type="ChEBI" id="CHEBI:17976"/>
        <dbReference type="ChEBI" id="CHEBI:57540"/>
        <dbReference type="ChEBI" id="CHEBI:57945"/>
        <dbReference type="EC" id="7.1.1.2"/>
    </reaction>
</comment>
<dbReference type="Pfam" id="PF06455">
    <property type="entry name" value="NADH5_C"/>
    <property type="match status" value="1"/>
</dbReference>
<dbReference type="GO" id="GO:0003954">
    <property type="term" value="F:NADH dehydrogenase activity"/>
    <property type="evidence" value="ECO:0007669"/>
    <property type="project" value="TreeGrafter"/>
</dbReference>
<geneLocation type="mitochondrion" evidence="20"/>
<evidence type="ECO:0000256" key="5">
    <source>
        <dbReference type="ARBA" id="ARBA00022660"/>
    </source>
</evidence>
<name>A0A455TNS6_9GOBI</name>
<evidence type="ECO:0000256" key="9">
    <source>
        <dbReference type="ARBA" id="ARBA00022982"/>
    </source>
</evidence>
<feature type="domain" description="NADH:quinone oxidoreductase/Mrp antiporter transmembrane" evidence="17">
    <location>
        <begin position="139"/>
        <end position="425"/>
    </location>
</feature>
<evidence type="ECO:0000256" key="7">
    <source>
        <dbReference type="ARBA" id="ARBA00022792"/>
    </source>
</evidence>
<feature type="transmembrane region" description="Helical" evidence="16">
    <location>
        <begin position="369"/>
        <end position="393"/>
    </location>
</feature>
<dbReference type="GO" id="GO:0015990">
    <property type="term" value="P:electron transport coupled proton transport"/>
    <property type="evidence" value="ECO:0007669"/>
    <property type="project" value="TreeGrafter"/>
</dbReference>
<evidence type="ECO:0000256" key="16">
    <source>
        <dbReference type="RuleBase" id="RU003404"/>
    </source>
</evidence>
<dbReference type="InterPro" id="IPR001750">
    <property type="entry name" value="ND/Mrp_TM"/>
</dbReference>
<feature type="transmembrane region" description="Helical" evidence="16">
    <location>
        <begin position="596"/>
        <end position="613"/>
    </location>
</feature>
<feature type="transmembrane region" description="Helical" evidence="16">
    <location>
        <begin position="332"/>
        <end position="357"/>
    </location>
</feature>
<feature type="transmembrane region" description="Helical" evidence="16">
    <location>
        <begin position="464"/>
        <end position="481"/>
    </location>
</feature>
<keyword evidence="12 16" id="KW-0830">Ubiquinone</keyword>
<dbReference type="Pfam" id="PF00662">
    <property type="entry name" value="Proton_antipo_N"/>
    <property type="match status" value="1"/>
</dbReference>
<keyword evidence="7" id="KW-0999">Mitochondrion inner membrane</keyword>
<feature type="transmembrane region" description="Helical" evidence="16">
    <location>
        <begin position="248"/>
        <end position="268"/>
    </location>
</feature>
<protein>
    <recommendedName>
        <fullName evidence="3 16">NADH-ubiquinone oxidoreductase chain 5</fullName>
        <ecNumber evidence="2 16">7.1.1.2</ecNumber>
    </recommendedName>
</protein>
<dbReference type="Pfam" id="PF00361">
    <property type="entry name" value="Proton_antipo_M"/>
    <property type="match status" value="1"/>
</dbReference>
<comment type="subcellular location">
    <subcellularLocation>
        <location evidence="1">Mitochondrion inner membrane</location>
        <topology evidence="1">Multi-pass membrane protein</topology>
    </subcellularLocation>
</comment>
<proteinExistence type="inferred from homology"/>
<evidence type="ECO:0000259" key="17">
    <source>
        <dbReference type="Pfam" id="PF00361"/>
    </source>
</evidence>
<dbReference type="InterPro" id="IPR010934">
    <property type="entry name" value="NADH_DH_su5_C"/>
</dbReference>
<feature type="transmembrane region" description="Helical" evidence="16">
    <location>
        <begin position="89"/>
        <end position="110"/>
    </location>
</feature>
<dbReference type="InterPro" id="IPR018393">
    <property type="entry name" value="NADHpl_OxRdtase_5_subgr"/>
</dbReference>
<organism evidence="20">
    <name type="scientific">Trimma maiandros</name>
    <dbReference type="NCBI Taxonomy" id="1402042"/>
    <lineage>
        <taxon>Eukaryota</taxon>
        <taxon>Metazoa</taxon>
        <taxon>Chordata</taxon>
        <taxon>Craniata</taxon>
        <taxon>Vertebrata</taxon>
        <taxon>Euteleostomi</taxon>
        <taxon>Actinopterygii</taxon>
        <taxon>Neopterygii</taxon>
        <taxon>Teleostei</taxon>
        <taxon>Neoteleostei</taxon>
        <taxon>Acanthomorphata</taxon>
        <taxon>Gobiaria</taxon>
        <taxon>Gobiiformes</taxon>
        <taxon>Gobioidei</taxon>
        <taxon>Gobiidae</taxon>
        <taxon>Gobiinae</taxon>
        <taxon>Trimma</taxon>
    </lineage>
</organism>
<dbReference type="EMBL" id="AB854430">
    <property type="protein sequence ID" value="BBI37567.1"/>
    <property type="molecule type" value="Genomic_DNA"/>
</dbReference>
<evidence type="ECO:0000256" key="10">
    <source>
        <dbReference type="ARBA" id="ARBA00022989"/>
    </source>
</evidence>
<evidence type="ECO:0000259" key="18">
    <source>
        <dbReference type="Pfam" id="PF00662"/>
    </source>
</evidence>
<feature type="transmembrane region" description="Helical" evidence="16">
    <location>
        <begin position="280"/>
        <end position="301"/>
    </location>
</feature>
<dbReference type="NCBIfam" id="TIGR01974">
    <property type="entry name" value="NDH_I_L"/>
    <property type="match status" value="1"/>
</dbReference>
<keyword evidence="13 16" id="KW-0496">Mitochondrion</keyword>
<evidence type="ECO:0000256" key="6">
    <source>
        <dbReference type="ARBA" id="ARBA00022692"/>
    </source>
</evidence>
<evidence type="ECO:0000256" key="4">
    <source>
        <dbReference type="ARBA" id="ARBA00022448"/>
    </source>
</evidence>
<keyword evidence="6 16" id="KW-0812">Transmembrane</keyword>
<dbReference type="PANTHER" id="PTHR42829">
    <property type="entry name" value="NADH-UBIQUINONE OXIDOREDUCTASE CHAIN 5"/>
    <property type="match status" value="1"/>
</dbReference>
<gene>
    <name evidence="20" type="primary">ND5</name>
</gene>
<evidence type="ECO:0000256" key="8">
    <source>
        <dbReference type="ARBA" id="ARBA00022967"/>
    </source>
</evidence>
<feature type="domain" description="NADH-Ubiquinone oxidoreductase (complex I) chain 5 N-terminal" evidence="18">
    <location>
        <begin position="73"/>
        <end position="123"/>
    </location>
</feature>
<evidence type="ECO:0000313" key="20">
    <source>
        <dbReference type="EMBL" id="BBI37567.1"/>
    </source>
</evidence>
<comment type="similarity">
    <text evidence="16">Belongs to the complex I subunit 5 family.</text>
</comment>
<keyword evidence="8" id="KW-1278">Translocase</keyword>
<comment type="function">
    <text evidence="16">Core subunit of the mitochondrial membrane respiratory chain NADH dehydrogenase (Complex I) which catalyzes electron transfer from NADH through the respiratory chain, using ubiquinone as an electron acceptor. Essential for the catalytic activity and assembly of complex I.</text>
</comment>
<keyword evidence="4 16" id="KW-0813">Transport</keyword>
<evidence type="ECO:0000256" key="14">
    <source>
        <dbReference type="ARBA" id="ARBA00023136"/>
    </source>
</evidence>
<sequence length="614" mass="67592">MHLTPLVMTTTLLTIFIILLLPLLSALSPSPKDNEHFSSRVKTAVQLAFIVSLLPLFLFFSEGAETITSTFTWLNTLTFDIRLSFNFDMYSVIFIPVALYVTWSILEFASWYMHSDPNMGRFFKYLLTFLFAMIILVTANNMFQIFIGWEGVGILSFLLIGWWYGRADANTAALQAVLYNRIGDIGLVFSMAWMAANLNSWELQQIFSCPTQHIDITPPLIGLIIAATGKSAQFGLHPWLPSAMEGPTPVSALLHSSTMVVAGIFLLIRVSPLMQNNPTCLTTCLCLGALTTLFTATCALTQNDIKKIVAFSTSSQLGLMMVTIGLNQPHLAFLHICTHAFFKAMLFLCSGVIIHALNDEQDIRKMGGMHYLTPFTSSCLTIGSLALTGTPFLSGFFSKDAIIEALNTSYLNAWALLITLLATAFTAVYSLRIIFFVVMGHPRFAPLSPINENTPKVINPIKRLAWGSMVAGLIITSNITLPQTPQMTMPPLLKLAALIVTLLGLMVALDLAQLTKTQFKTTPKTLTHNFSNMLGFFPSVMHRLPVKINLTLGQYVAAQTVDQTWLEKSGPKSVPAVNLPLASSVSNAQRGAAKTFLIFFFLTLLLAISFLTVN</sequence>
<evidence type="ECO:0000256" key="11">
    <source>
        <dbReference type="ARBA" id="ARBA00023027"/>
    </source>
</evidence>
<feature type="transmembrane region" description="Helical" evidence="16">
    <location>
        <begin position="6"/>
        <end position="24"/>
    </location>
</feature>
<feature type="transmembrane region" description="Helical" evidence="16">
    <location>
        <begin position="413"/>
        <end position="438"/>
    </location>
</feature>
<reference evidence="20" key="1">
    <citation type="submission" date="2013-09" db="EMBL/GenBank/DDBJ databases">
        <title>partial mitogenome sequences of gobies.</title>
        <authorList>
            <person name="Miya M."/>
        </authorList>
    </citation>
    <scope>NUCLEOTIDE SEQUENCE</scope>
</reference>
<evidence type="ECO:0000256" key="12">
    <source>
        <dbReference type="ARBA" id="ARBA00023075"/>
    </source>
</evidence>
<dbReference type="InterPro" id="IPR003945">
    <property type="entry name" value="NU5C-like"/>
</dbReference>
<evidence type="ECO:0000256" key="15">
    <source>
        <dbReference type="ARBA" id="ARBA00049551"/>
    </source>
</evidence>
<dbReference type="GO" id="GO:0005743">
    <property type="term" value="C:mitochondrial inner membrane"/>
    <property type="evidence" value="ECO:0007669"/>
    <property type="project" value="UniProtKB-SubCell"/>
</dbReference>
<dbReference type="GO" id="GO:0042773">
    <property type="term" value="P:ATP synthesis coupled electron transport"/>
    <property type="evidence" value="ECO:0007669"/>
    <property type="project" value="InterPro"/>
</dbReference>
<dbReference type="PRINTS" id="PR01434">
    <property type="entry name" value="NADHDHGNASE5"/>
</dbReference>
<dbReference type="InterPro" id="IPR001516">
    <property type="entry name" value="Proton_antipo_N"/>
</dbReference>
<evidence type="ECO:0000256" key="2">
    <source>
        <dbReference type="ARBA" id="ARBA00012944"/>
    </source>
</evidence>
<keyword evidence="9" id="KW-0249">Electron transport</keyword>
<evidence type="ECO:0000256" key="3">
    <source>
        <dbReference type="ARBA" id="ARBA00021096"/>
    </source>
</evidence>
<feature type="transmembrane region" description="Helical" evidence="16">
    <location>
        <begin position="122"/>
        <end position="139"/>
    </location>
</feature>
<dbReference type="AlphaFoldDB" id="A0A455TNS6"/>
<dbReference type="GO" id="GO:0008137">
    <property type="term" value="F:NADH dehydrogenase (ubiquinone) activity"/>
    <property type="evidence" value="ECO:0007669"/>
    <property type="project" value="UniProtKB-EC"/>
</dbReference>
<accession>A0A455TNS6</accession>
<evidence type="ECO:0000256" key="1">
    <source>
        <dbReference type="ARBA" id="ARBA00004448"/>
    </source>
</evidence>
<dbReference type="EC" id="7.1.1.2" evidence="2 16"/>
<feature type="domain" description="NADH dehydrogenase subunit 5 C-terminal" evidence="19">
    <location>
        <begin position="429"/>
        <end position="610"/>
    </location>
</feature>
<dbReference type="PANTHER" id="PTHR42829:SF2">
    <property type="entry name" value="NADH-UBIQUINONE OXIDOREDUCTASE CHAIN 5"/>
    <property type="match status" value="1"/>
</dbReference>
<evidence type="ECO:0000256" key="13">
    <source>
        <dbReference type="ARBA" id="ARBA00023128"/>
    </source>
</evidence>
<keyword evidence="11 16" id="KW-0520">NAD</keyword>
<keyword evidence="14 16" id="KW-0472">Membrane</keyword>
<keyword evidence="5" id="KW-0679">Respiratory chain</keyword>